<dbReference type="PANTHER" id="PTHR31391">
    <property type="entry name" value="B3 DOMAIN-CONTAINING PROTEIN OS11G0197600-RELATED"/>
    <property type="match status" value="1"/>
</dbReference>
<feature type="domain" description="TF-B3" evidence="6">
    <location>
        <begin position="17"/>
        <end position="110"/>
    </location>
</feature>
<dbReference type="Pfam" id="PF02362">
    <property type="entry name" value="B3"/>
    <property type="match status" value="1"/>
</dbReference>
<dbReference type="Proteomes" id="UP001632038">
    <property type="component" value="Unassembled WGS sequence"/>
</dbReference>
<evidence type="ECO:0000313" key="8">
    <source>
        <dbReference type="Proteomes" id="UP001632038"/>
    </source>
</evidence>
<dbReference type="InterPro" id="IPR015300">
    <property type="entry name" value="DNA-bd_pseudobarrel_sf"/>
</dbReference>
<dbReference type="PROSITE" id="PS50863">
    <property type="entry name" value="B3"/>
    <property type="match status" value="1"/>
</dbReference>
<evidence type="ECO:0000256" key="1">
    <source>
        <dbReference type="ARBA" id="ARBA00004123"/>
    </source>
</evidence>
<dbReference type="GO" id="GO:0005634">
    <property type="term" value="C:nucleus"/>
    <property type="evidence" value="ECO:0007669"/>
    <property type="project" value="UniProtKB-SubCell"/>
</dbReference>
<dbReference type="EMBL" id="JAVIJP010000053">
    <property type="protein sequence ID" value="KAL3624571.1"/>
    <property type="molecule type" value="Genomic_DNA"/>
</dbReference>
<evidence type="ECO:0000256" key="5">
    <source>
        <dbReference type="ARBA" id="ARBA00023242"/>
    </source>
</evidence>
<gene>
    <name evidence="7" type="ORF">CASFOL_031239</name>
</gene>
<dbReference type="SMART" id="SM01019">
    <property type="entry name" value="B3"/>
    <property type="match status" value="1"/>
</dbReference>
<dbReference type="InterPro" id="IPR003340">
    <property type="entry name" value="B3_DNA-bd"/>
</dbReference>
<name>A0ABD3C5F4_9LAMI</name>
<accession>A0ABD3C5F4</accession>
<evidence type="ECO:0000256" key="2">
    <source>
        <dbReference type="ARBA" id="ARBA00023015"/>
    </source>
</evidence>
<organism evidence="7 8">
    <name type="scientific">Castilleja foliolosa</name>
    <dbReference type="NCBI Taxonomy" id="1961234"/>
    <lineage>
        <taxon>Eukaryota</taxon>
        <taxon>Viridiplantae</taxon>
        <taxon>Streptophyta</taxon>
        <taxon>Embryophyta</taxon>
        <taxon>Tracheophyta</taxon>
        <taxon>Spermatophyta</taxon>
        <taxon>Magnoliopsida</taxon>
        <taxon>eudicotyledons</taxon>
        <taxon>Gunneridae</taxon>
        <taxon>Pentapetalae</taxon>
        <taxon>asterids</taxon>
        <taxon>lamiids</taxon>
        <taxon>Lamiales</taxon>
        <taxon>Orobanchaceae</taxon>
        <taxon>Pedicularideae</taxon>
        <taxon>Castillejinae</taxon>
        <taxon>Castilleja</taxon>
    </lineage>
</organism>
<evidence type="ECO:0000256" key="4">
    <source>
        <dbReference type="ARBA" id="ARBA00023163"/>
    </source>
</evidence>
<keyword evidence="5" id="KW-0539">Nucleus</keyword>
<protein>
    <recommendedName>
        <fullName evidence="6">TF-B3 domain-containing protein</fullName>
    </recommendedName>
</protein>
<keyword evidence="2" id="KW-0805">Transcription regulation</keyword>
<reference evidence="8" key="1">
    <citation type="journal article" date="2024" name="IScience">
        <title>Strigolactones Initiate the Formation of Haustorium-like Structures in Castilleja.</title>
        <authorList>
            <person name="Buerger M."/>
            <person name="Peterson D."/>
            <person name="Chory J."/>
        </authorList>
    </citation>
    <scope>NUCLEOTIDE SEQUENCE [LARGE SCALE GENOMIC DNA]</scope>
</reference>
<proteinExistence type="predicted"/>
<dbReference type="SUPFAM" id="SSF101936">
    <property type="entry name" value="DNA-binding pseudobarrel domain"/>
    <property type="match status" value="1"/>
</dbReference>
<keyword evidence="4" id="KW-0804">Transcription</keyword>
<sequence>MTEDEEIYYLTEESPFFDLVLQKSHVNPPWQLNLPANWLPMLPNEVVPVVLKHGGKSWTVHYIPIRPRFDSKWKNFVVDNELKIGDACVFEFIDRSPKNPTFKVHILRDEWPPELKALVDTRGETSKSPIIVD</sequence>
<evidence type="ECO:0000256" key="3">
    <source>
        <dbReference type="ARBA" id="ARBA00023125"/>
    </source>
</evidence>
<dbReference type="GO" id="GO:0003677">
    <property type="term" value="F:DNA binding"/>
    <property type="evidence" value="ECO:0007669"/>
    <property type="project" value="UniProtKB-KW"/>
</dbReference>
<comment type="caution">
    <text evidence="7">The sequence shown here is derived from an EMBL/GenBank/DDBJ whole genome shotgun (WGS) entry which is preliminary data.</text>
</comment>
<dbReference type="PANTHER" id="PTHR31391:SF64">
    <property type="entry name" value="B3 DOMAIN-CONTAINING PROTEIN OS06G0112300"/>
    <property type="match status" value="1"/>
</dbReference>
<keyword evidence="8" id="KW-1185">Reference proteome</keyword>
<comment type="subcellular location">
    <subcellularLocation>
        <location evidence="1">Nucleus</location>
    </subcellularLocation>
</comment>
<keyword evidence="3" id="KW-0238">DNA-binding</keyword>
<evidence type="ECO:0000313" key="7">
    <source>
        <dbReference type="EMBL" id="KAL3624571.1"/>
    </source>
</evidence>
<evidence type="ECO:0000259" key="6">
    <source>
        <dbReference type="PROSITE" id="PS50863"/>
    </source>
</evidence>
<dbReference type="CDD" id="cd10017">
    <property type="entry name" value="B3_DNA"/>
    <property type="match status" value="1"/>
</dbReference>
<dbReference type="Gene3D" id="2.40.330.10">
    <property type="entry name" value="DNA-binding pseudobarrel domain"/>
    <property type="match status" value="1"/>
</dbReference>
<dbReference type="AlphaFoldDB" id="A0ABD3C5F4"/>
<dbReference type="InterPro" id="IPR044837">
    <property type="entry name" value="REM16-like"/>
</dbReference>